<accession>A0A6A8MF40</accession>
<evidence type="ECO:0000256" key="3">
    <source>
        <dbReference type="ARBA" id="ARBA00022475"/>
    </source>
</evidence>
<dbReference type="InterPro" id="IPR053951">
    <property type="entry name" value="K_trans_N"/>
</dbReference>
<feature type="transmembrane region" description="Helical" evidence="11">
    <location>
        <begin position="343"/>
        <end position="367"/>
    </location>
</feature>
<dbReference type="PANTHER" id="PTHR30540">
    <property type="entry name" value="OSMOTIC STRESS POTASSIUM TRANSPORTER"/>
    <property type="match status" value="1"/>
</dbReference>
<feature type="transmembrane region" description="Helical" evidence="11">
    <location>
        <begin position="142"/>
        <end position="162"/>
    </location>
</feature>
<keyword evidence="3 11" id="KW-1003">Cell membrane</keyword>
<keyword evidence="8 11" id="KW-1133">Transmembrane helix</keyword>
<dbReference type="InterPro" id="IPR053952">
    <property type="entry name" value="K_trans_C"/>
</dbReference>
<comment type="function">
    <text evidence="11">Transport of potassium into the cell. Likely operates as a K(+):H(+) symporter.</text>
</comment>
<dbReference type="GO" id="GO:0015293">
    <property type="term" value="F:symporter activity"/>
    <property type="evidence" value="ECO:0007669"/>
    <property type="project" value="UniProtKB-UniRule"/>
</dbReference>
<feature type="transmembrane region" description="Helical" evidence="11">
    <location>
        <begin position="296"/>
        <end position="322"/>
    </location>
</feature>
<keyword evidence="2 11" id="KW-0813">Transport</keyword>
<keyword evidence="15" id="KW-1185">Reference proteome</keyword>
<protein>
    <recommendedName>
        <fullName evidence="11">Probable potassium transport system protein Kup</fullName>
    </recommendedName>
</protein>
<dbReference type="Proteomes" id="UP000438120">
    <property type="component" value="Unassembled WGS sequence"/>
</dbReference>
<proteinExistence type="inferred from homology"/>
<evidence type="ECO:0000313" key="14">
    <source>
        <dbReference type="EMBL" id="MST87421.1"/>
    </source>
</evidence>
<keyword evidence="7 11" id="KW-0630">Potassium</keyword>
<evidence type="ECO:0000256" key="4">
    <source>
        <dbReference type="ARBA" id="ARBA00022538"/>
    </source>
</evidence>
<organism evidence="14 15">
    <name type="scientific">Lactobacillus porci</name>
    <dbReference type="NCBI Taxonomy" id="2012477"/>
    <lineage>
        <taxon>Bacteria</taxon>
        <taxon>Bacillati</taxon>
        <taxon>Bacillota</taxon>
        <taxon>Bacilli</taxon>
        <taxon>Lactobacillales</taxon>
        <taxon>Lactobacillaceae</taxon>
        <taxon>Lactobacillus</taxon>
    </lineage>
</organism>
<evidence type="ECO:0000256" key="1">
    <source>
        <dbReference type="ARBA" id="ARBA00004141"/>
    </source>
</evidence>
<keyword evidence="4 11" id="KW-0633">Potassium transport</keyword>
<evidence type="ECO:0000256" key="2">
    <source>
        <dbReference type="ARBA" id="ARBA00022448"/>
    </source>
</evidence>
<evidence type="ECO:0000256" key="6">
    <source>
        <dbReference type="ARBA" id="ARBA00022847"/>
    </source>
</evidence>
<feature type="domain" description="K+ potassium transporter integral membrane" evidence="12">
    <location>
        <begin position="16"/>
        <end position="467"/>
    </location>
</feature>
<keyword evidence="10 11" id="KW-0472">Membrane</keyword>
<dbReference type="PANTHER" id="PTHR30540:SF83">
    <property type="entry name" value="K+ POTASSIUM TRANSPORTER"/>
    <property type="match status" value="1"/>
</dbReference>
<feature type="domain" description="K+ potassium transporter C-terminal" evidence="13">
    <location>
        <begin position="488"/>
        <end position="644"/>
    </location>
</feature>
<keyword evidence="9 11" id="KW-0406">Ion transport</keyword>
<comment type="similarity">
    <text evidence="11">Belongs to the HAK/KUP transporter (TC 2.A.72) family.</text>
</comment>
<feature type="transmembrane region" description="Helical" evidence="11">
    <location>
        <begin position="97"/>
        <end position="122"/>
    </location>
</feature>
<feature type="transmembrane region" description="Helical" evidence="11">
    <location>
        <begin position="219"/>
        <end position="238"/>
    </location>
</feature>
<keyword evidence="6 11" id="KW-0769">Symport</keyword>
<dbReference type="EMBL" id="VUMX01000018">
    <property type="protein sequence ID" value="MST87421.1"/>
    <property type="molecule type" value="Genomic_DNA"/>
</dbReference>
<feature type="transmembrane region" description="Helical" evidence="11">
    <location>
        <begin position="402"/>
        <end position="423"/>
    </location>
</feature>
<feature type="transmembrane region" description="Helical" evidence="11">
    <location>
        <begin position="12"/>
        <end position="32"/>
    </location>
</feature>
<feature type="transmembrane region" description="Helical" evidence="11">
    <location>
        <begin position="373"/>
        <end position="395"/>
    </location>
</feature>
<keyword evidence="5 11" id="KW-0812">Transmembrane</keyword>
<dbReference type="HAMAP" id="MF_01522">
    <property type="entry name" value="Kup"/>
    <property type="match status" value="1"/>
</dbReference>
<dbReference type="InterPro" id="IPR003855">
    <property type="entry name" value="K+_transporter"/>
</dbReference>
<dbReference type="InterPro" id="IPR023051">
    <property type="entry name" value="Kup"/>
</dbReference>
<feature type="transmembrane region" description="Helical" evidence="11">
    <location>
        <begin position="250"/>
        <end position="272"/>
    </location>
</feature>
<evidence type="ECO:0000256" key="5">
    <source>
        <dbReference type="ARBA" id="ARBA00022692"/>
    </source>
</evidence>
<evidence type="ECO:0000256" key="8">
    <source>
        <dbReference type="ARBA" id="ARBA00022989"/>
    </source>
</evidence>
<feature type="transmembrane region" description="Helical" evidence="11">
    <location>
        <begin position="174"/>
        <end position="199"/>
    </location>
</feature>
<dbReference type="Pfam" id="PF22776">
    <property type="entry name" value="K_trans_C"/>
    <property type="match status" value="1"/>
</dbReference>
<comment type="catalytic activity">
    <reaction evidence="11">
        <text>K(+)(in) + H(+)(in) = K(+)(out) + H(+)(out)</text>
        <dbReference type="Rhea" id="RHEA:28490"/>
        <dbReference type="ChEBI" id="CHEBI:15378"/>
        <dbReference type="ChEBI" id="CHEBI:29103"/>
    </reaction>
</comment>
<dbReference type="Pfam" id="PF02705">
    <property type="entry name" value="K_trans"/>
    <property type="match status" value="1"/>
</dbReference>
<comment type="caution">
    <text evidence="14">The sequence shown here is derived from an EMBL/GenBank/DDBJ whole genome shotgun (WGS) entry which is preliminary data.</text>
</comment>
<evidence type="ECO:0000259" key="12">
    <source>
        <dbReference type="Pfam" id="PF02705"/>
    </source>
</evidence>
<evidence type="ECO:0000256" key="10">
    <source>
        <dbReference type="ARBA" id="ARBA00023136"/>
    </source>
</evidence>
<evidence type="ECO:0000256" key="7">
    <source>
        <dbReference type="ARBA" id="ARBA00022958"/>
    </source>
</evidence>
<feature type="transmembrane region" description="Helical" evidence="11">
    <location>
        <begin position="429"/>
        <end position="449"/>
    </location>
</feature>
<feature type="transmembrane region" description="Helical" evidence="11">
    <location>
        <begin position="52"/>
        <end position="76"/>
    </location>
</feature>
<dbReference type="OrthoDB" id="9805577at2"/>
<dbReference type="AlphaFoldDB" id="A0A6A8MF40"/>
<evidence type="ECO:0000259" key="13">
    <source>
        <dbReference type="Pfam" id="PF22776"/>
    </source>
</evidence>
<evidence type="ECO:0000313" key="15">
    <source>
        <dbReference type="Proteomes" id="UP000438120"/>
    </source>
</evidence>
<reference evidence="14 15" key="1">
    <citation type="submission" date="2019-08" db="EMBL/GenBank/DDBJ databases">
        <title>In-depth cultivation of the pig gut microbiome towards novel bacterial diversity and tailored functional studies.</title>
        <authorList>
            <person name="Wylensek D."/>
            <person name="Hitch T.C.A."/>
            <person name="Clavel T."/>
        </authorList>
    </citation>
    <scope>NUCLEOTIDE SEQUENCE [LARGE SCALE GENOMIC DNA]</scope>
    <source>
        <strain evidence="14 15">Bifido-178-WT-2B</strain>
    </source>
</reference>
<evidence type="ECO:0000256" key="9">
    <source>
        <dbReference type="ARBA" id="ARBA00023065"/>
    </source>
</evidence>
<sequence>MEVENKRNRMTAAGLLIAIGIVYGDIGTSPLYVMKSVIAGNGGLSTVGRDLIIGAISLILWTVTLLTTVQTVIIALKATNHGEGGIFALYALIRKRAAWLVWPALIGGAAILADGTLTPAVTVTTAIEGLKGLEFGKGNVPVSNQTMVLVITIIILLVLFSIQRMGTSIIGKAFGPVMFVWFTFLGVMGVINIGSNWWILQALNPYYAIKLLFSPYNKAGFAILGSIFLATTGAEALYSDVGHVGKGNIIGSWPFVFVCLSLNYFGQGVWILNNTHMHSVNEINPFYAMIPENIRLASIVLATLAAIIASQALITGSFTLVAESINLKFLPRMNILYPSDERGQIYIPAINKMLGITTIALVLFFRTSAHMEAAYGLSITISMLTTTILLYEWLVLKQGHNLANLIFVIFFSTINILFMGSSLSKFTHGGYVSLLITLLIASVMVVWYFGNKVRDKNESGNAYVRLDEYTDMLTDLSHDDNYPTYADNLVYMAKVQYNKFIKREIMYSILDKRPKRARAYWFVTVNVTNEPFTAEYAINTYGTKNVINIQLYLGFKKQTSVNVYLRQIVHDLIKDNTIEPQPQEYTTTPGRDVGDFKFVIVNDVISPSTTLTSYEKWLVEARVRLQNLSPNPAQWFGLEFADTVVERVPLILGKQKTSRIKRVAPRDYSKTTINANKTAKPKKRGFLKKK</sequence>
<dbReference type="GO" id="GO:0015079">
    <property type="term" value="F:potassium ion transmembrane transporter activity"/>
    <property type="evidence" value="ECO:0007669"/>
    <property type="project" value="UniProtKB-UniRule"/>
</dbReference>
<gene>
    <name evidence="11" type="primary">kup</name>
    <name evidence="14" type="ORF">FYJ62_07185</name>
</gene>
<comment type="subcellular location">
    <subcellularLocation>
        <location evidence="11">Cell membrane</location>
        <topology evidence="11">Multi-pass membrane protein</topology>
    </subcellularLocation>
    <subcellularLocation>
        <location evidence="1">Membrane</location>
        <topology evidence="1">Multi-pass membrane protein</topology>
    </subcellularLocation>
</comment>
<name>A0A6A8MF40_9LACO</name>
<evidence type="ECO:0000256" key="11">
    <source>
        <dbReference type="HAMAP-Rule" id="MF_01522"/>
    </source>
</evidence>
<dbReference type="RefSeq" id="WP_154549030.1">
    <property type="nucleotide sequence ID" value="NZ_VUMX01000018.1"/>
</dbReference>
<dbReference type="GO" id="GO:0005886">
    <property type="term" value="C:plasma membrane"/>
    <property type="evidence" value="ECO:0007669"/>
    <property type="project" value="UniProtKB-SubCell"/>
</dbReference>